<proteinExistence type="predicted"/>
<gene>
    <name evidence="2" type="ORF">UU29_C0009G0002</name>
</gene>
<dbReference type="PANTHER" id="PTHR36194:SF1">
    <property type="entry name" value="S-LAYER-LIKE PROTEIN"/>
    <property type="match status" value="1"/>
</dbReference>
<dbReference type="Proteomes" id="UP000034601">
    <property type="component" value="Unassembled WGS sequence"/>
</dbReference>
<comment type="caution">
    <text evidence="2">The sequence shown here is derived from an EMBL/GenBank/DDBJ whole genome shotgun (WGS) entry which is preliminary data.</text>
</comment>
<dbReference type="PANTHER" id="PTHR36194">
    <property type="entry name" value="S-LAYER-LIKE PROTEIN"/>
    <property type="match status" value="1"/>
</dbReference>
<dbReference type="InterPro" id="IPR003646">
    <property type="entry name" value="SH3-like_bac-type"/>
</dbReference>
<dbReference type="EMBL" id="LCAB01000009">
    <property type="protein sequence ID" value="KKR82731.1"/>
    <property type="molecule type" value="Genomic_DNA"/>
</dbReference>
<dbReference type="SMART" id="SM00287">
    <property type="entry name" value="SH3b"/>
    <property type="match status" value="1"/>
</dbReference>
<evidence type="ECO:0000313" key="2">
    <source>
        <dbReference type="EMBL" id="KKR82731.1"/>
    </source>
</evidence>
<dbReference type="Pfam" id="PF08239">
    <property type="entry name" value="SH3_3"/>
    <property type="match status" value="1"/>
</dbReference>
<name>A0A0G0U6B1_9BACT</name>
<dbReference type="InterPro" id="IPR013229">
    <property type="entry name" value="PEGA"/>
</dbReference>
<dbReference type="SUPFAM" id="SSF50044">
    <property type="entry name" value="SH3-domain"/>
    <property type="match status" value="1"/>
</dbReference>
<evidence type="ECO:0000313" key="3">
    <source>
        <dbReference type="Proteomes" id="UP000034601"/>
    </source>
</evidence>
<dbReference type="PROSITE" id="PS51781">
    <property type="entry name" value="SH3B"/>
    <property type="match status" value="1"/>
</dbReference>
<evidence type="ECO:0000259" key="1">
    <source>
        <dbReference type="PROSITE" id="PS51781"/>
    </source>
</evidence>
<protein>
    <submittedName>
        <fullName evidence="2">Amylopullulanase, GH57 family</fullName>
    </submittedName>
</protein>
<sequence length="265" mass="28580">MKKAVVVTLVILSLSLIGLRLASQPLLSALGYQQKAGIRVTSVPSSTVFLNGAEVGQTLYLNEALKAGTYQVQLQAEKGSWQGIVELTEGKVTLINRELEETAASSSGEVLVLNEGQGVVIISNPSGTQVEIDGQLSGKTPLSVYELAAGDHTFLLSHEGFLKRSIRAKLPEEMSLHLNVDLALSELDLGTFKAPTVTSSATLIVKETPLGFLRVRDKPSISGKEMTQVKPGDSLIMLEEQSFWYKVRLADGSEGYVSSSYVEKR</sequence>
<accession>A0A0G0U6B1</accession>
<reference evidence="2 3" key="1">
    <citation type="journal article" date="2015" name="Nature">
        <title>rRNA introns, odd ribosomes, and small enigmatic genomes across a large radiation of phyla.</title>
        <authorList>
            <person name="Brown C.T."/>
            <person name="Hug L.A."/>
            <person name="Thomas B.C."/>
            <person name="Sharon I."/>
            <person name="Castelle C.J."/>
            <person name="Singh A."/>
            <person name="Wilkins M.J."/>
            <person name="Williams K.H."/>
            <person name="Banfield J.F."/>
        </authorList>
    </citation>
    <scope>NUCLEOTIDE SEQUENCE [LARGE SCALE GENOMIC DNA]</scope>
</reference>
<organism evidence="2 3">
    <name type="scientific">Candidatus Daviesbacteria bacterium GW2011_GWA2_40_9</name>
    <dbReference type="NCBI Taxonomy" id="1618424"/>
    <lineage>
        <taxon>Bacteria</taxon>
        <taxon>Candidatus Daviesiibacteriota</taxon>
    </lineage>
</organism>
<dbReference type="InterPro" id="IPR036028">
    <property type="entry name" value="SH3-like_dom_sf"/>
</dbReference>
<dbReference type="Gene3D" id="2.30.30.40">
    <property type="entry name" value="SH3 Domains"/>
    <property type="match status" value="1"/>
</dbReference>
<dbReference type="Pfam" id="PF08308">
    <property type="entry name" value="PEGA"/>
    <property type="match status" value="2"/>
</dbReference>
<feature type="domain" description="SH3b" evidence="1">
    <location>
        <begin position="200"/>
        <end position="265"/>
    </location>
</feature>
<dbReference type="AlphaFoldDB" id="A0A0G0U6B1"/>